<comment type="caution">
    <text evidence="7">The sequence shown here is derived from an EMBL/GenBank/DDBJ whole genome shotgun (WGS) entry which is preliminary data.</text>
</comment>
<keyword evidence="8" id="KW-1185">Reference proteome</keyword>
<dbReference type="InterPro" id="IPR046358">
    <property type="entry name" value="Flagellin_C"/>
</dbReference>
<dbReference type="AlphaFoldDB" id="A0A175RP37"/>
<evidence type="ECO:0000259" key="6">
    <source>
        <dbReference type="Pfam" id="PF00700"/>
    </source>
</evidence>
<evidence type="ECO:0000313" key="8">
    <source>
        <dbReference type="Proteomes" id="UP000078529"/>
    </source>
</evidence>
<dbReference type="Pfam" id="PF00700">
    <property type="entry name" value="Flagellin_C"/>
    <property type="match status" value="1"/>
</dbReference>
<dbReference type="GO" id="GO:0005576">
    <property type="term" value="C:extracellular region"/>
    <property type="evidence" value="ECO:0007669"/>
    <property type="project" value="UniProtKB-SubCell"/>
</dbReference>
<dbReference type="GO" id="GO:0009288">
    <property type="term" value="C:bacterial-type flagellum"/>
    <property type="evidence" value="ECO:0007669"/>
    <property type="project" value="UniProtKB-SubCell"/>
</dbReference>
<comment type="subcellular location">
    <subcellularLocation>
        <location evidence="3">Secreted</location>
    </subcellularLocation>
    <subcellularLocation>
        <location evidence="3">Bacterial flagellum</location>
    </subcellularLocation>
</comment>
<sequence>MTSVNTNAAALTALRTLQNTNAQLETTQGRISTGYKIGEAKDNAAYWSISTTLKSDNKSLSTVKDALGLGGATVDTAYQGLNKAKDVLDEIKAKLTAATQDGVNRDTIQQEISQLQDQLKSIASSSIFSGENWLSVDTSIPGYNANKQVVASFSRDANGSVAIGTIKVDTSAVSLFDASTATGAGGIVNGAVSLKGTDGRDIDLGIATVGGNTSKAGLASAVGTSTGLAAGTAMASTVTGAVAGAGLDATGAASGAQDVATLAMNGSLKLAVGQKVSLSYVLAGTAYTTTYTVANAVSGSSSAGALATELANMTGTGLTIAVNSGTATSLDIKATANNQELTITDFRVIGDNTAISSTFTGQSKAASMTTAALNSTLYTGSSSGLTSSDKVQLTLNVDGSTVTTGQLAIGADAAALATALNADANFSAKAFATVASNQLTITSLTTGTTSTTSLTSAAFYDATSGAAKMPTTAAGTGLSNVAIQSTATTGTFAAINLDSDDNLYFNIQVDGAASATNITINKALIDKTLTANGHVSGQIATATEFKTVMDAALAASGVTSVKTSLTNSNTQLVFTTNSFGATSSLTIGSVVASTGADKISVDKIDISATGLGKVGATTSDQIKSVLTAYISVINTAINKVTSAAASLGSVASRIDMQKSFVNTLMDTIDKGVGNLIDADMTEESTKLQALQVKQQLGTQSLSIANQSAQNVLSLFQSGR</sequence>
<dbReference type="GO" id="GO:0005198">
    <property type="term" value="F:structural molecule activity"/>
    <property type="evidence" value="ECO:0007669"/>
    <property type="project" value="UniProtKB-UniRule"/>
</dbReference>
<gene>
    <name evidence="7" type="ORF">NS365_14200</name>
</gene>
<reference evidence="7 8" key="1">
    <citation type="journal article" date="2016" name="Front. Microbiol.">
        <title>Genomic Resource of Rice Seed Associated Bacteria.</title>
        <authorList>
            <person name="Midha S."/>
            <person name="Bansal K."/>
            <person name="Sharma S."/>
            <person name="Kumar N."/>
            <person name="Patil P.P."/>
            <person name="Chaudhry V."/>
            <person name="Patil P.B."/>
        </authorList>
    </citation>
    <scope>NUCLEOTIDE SEQUENCE [LARGE SCALE GENOMIC DNA]</scope>
    <source>
        <strain evidence="7 8">NS365</strain>
    </source>
</reference>
<keyword evidence="4" id="KW-0175">Coiled coil</keyword>
<comment type="function">
    <text evidence="3">Flagellin is the subunit protein which polymerizes to form the filaments of bacterial flagella.</text>
</comment>
<dbReference type="InterPro" id="IPR001029">
    <property type="entry name" value="Flagellin_N"/>
</dbReference>
<dbReference type="InterPro" id="IPR001492">
    <property type="entry name" value="Flagellin"/>
</dbReference>
<dbReference type="PATRIC" id="fig|401562.4.peg.2628"/>
<dbReference type="SUPFAM" id="SSF64518">
    <property type="entry name" value="Phase 1 flagellin"/>
    <property type="match status" value="1"/>
</dbReference>
<feature type="domain" description="Flagellin C-terminal" evidence="6">
    <location>
        <begin position="631"/>
        <end position="715"/>
    </location>
</feature>
<dbReference type="EMBL" id="LDQA01000028">
    <property type="protein sequence ID" value="KTR05143.1"/>
    <property type="molecule type" value="Genomic_DNA"/>
</dbReference>
<feature type="coiled-coil region" evidence="4">
    <location>
        <begin position="81"/>
        <end position="125"/>
    </location>
</feature>
<evidence type="ECO:0000256" key="1">
    <source>
        <dbReference type="ARBA" id="ARBA00005709"/>
    </source>
</evidence>
<comment type="similarity">
    <text evidence="1 3">Belongs to the bacterial flagellin family.</text>
</comment>
<feature type="domain" description="Flagellin N-terminal" evidence="5">
    <location>
        <begin position="4"/>
        <end position="135"/>
    </location>
</feature>
<keyword evidence="2 3" id="KW-0975">Bacterial flagellum</keyword>
<accession>A0A175RP37</accession>
<dbReference type="PRINTS" id="PR00207">
    <property type="entry name" value="FLAGELLIN"/>
</dbReference>
<protein>
    <recommendedName>
        <fullName evidence="3">Flagellin</fullName>
    </recommendedName>
</protein>
<evidence type="ECO:0000259" key="5">
    <source>
        <dbReference type="Pfam" id="PF00669"/>
    </source>
</evidence>
<dbReference type="Proteomes" id="UP000078529">
    <property type="component" value="Unassembled WGS sequence"/>
</dbReference>
<keyword evidence="3" id="KW-0964">Secreted</keyword>
<dbReference type="PANTHER" id="PTHR42792:SF2">
    <property type="entry name" value="FLAGELLIN"/>
    <property type="match status" value="1"/>
</dbReference>
<proteinExistence type="inferred from homology"/>
<evidence type="ECO:0000256" key="2">
    <source>
        <dbReference type="ARBA" id="ARBA00023143"/>
    </source>
</evidence>
<evidence type="ECO:0000256" key="4">
    <source>
        <dbReference type="SAM" id="Coils"/>
    </source>
</evidence>
<dbReference type="Gene3D" id="1.20.1330.10">
    <property type="entry name" value="f41 fragment of flagellin, N-terminal domain"/>
    <property type="match status" value="2"/>
</dbReference>
<organism evidence="7 8">
    <name type="scientific">Aureimonas ureilytica</name>
    <dbReference type="NCBI Taxonomy" id="401562"/>
    <lineage>
        <taxon>Bacteria</taxon>
        <taxon>Pseudomonadati</taxon>
        <taxon>Pseudomonadota</taxon>
        <taxon>Alphaproteobacteria</taxon>
        <taxon>Hyphomicrobiales</taxon>
        <taxon>Aurantimonadaceae</taxon>
        <taxon>Aureimonas</taxon>
    </lineage>
</organism>
<evidence type="ECO:0000256" key="3">
    <source>
        <dbReference type="RuleBase" id="RU362073"/>
    </source>
</evidence>
<evidence type="ECO:0000313" key="7">
    <source>
        <dbReference type="EMBL" id="KTR05143.1"/>
    </source>
</evidence>
<dbReference type="PANTHER" id="PTHR42792">
    <property type="entry name" value="FLAGELLIN"/>
    <property type="match status" value="1"/>
</dbReference>
<dbReference type="Pfam" id="PF00669">
    <property type="entry name" value="Flagellin_N"/>
    <property type="match status" value="1"/>
</dbReference>
<dbReference type="RefSeq" id="WP_058600914.1">
    <property type="nucleotide sequence ID" value="NZ_LDQA01000028.1"/>
</dbReference>
<name>A0A175RP37_9HYPH</name>